<feature type="transmembrane region" description="Helical" evidence="6">
    <location>
        <begin position="53"/>
        <end position="71"/>
    </location>
</feature>
<feature type="transmembrane region" description="Helical" evidence="6">
    <location>
        <begin position="83"/>
        <end position="107"/>
    </location>
</feature>
<evidence type="ECO:0000256" key="1">
    <source>
        <dbReference type="ARBA" id="ARBA00004141"/>
    </source>
</evidence>
<accession>A0A1E4SVI0</accession>
<dbReference type="AlphaFoldDB" id="A0A1E4SVI0"/>
<keyword evidence="5 6" id="KW-0472">Membrane</keyword>
<evidence type="ECO:0008006" key="9">
    <source>
        <dbReference type="Google" id="ProtNLM"/>
    </source>
</evidence>
<keyword evidence="4 6" id="KW-1133">Transmembrane helix</keyword>
<dbReference type="GO" id="GO:0000139">
    <property type="term" value="C:Golgi membrane"/>
    <property type="evidence" value="ECO:0007669"/>
    <property type="project" value="TreeGrafter"/>
</dbReference>
<feature type="transmembrane region" description="Helical" evidence="6">
    <location>
        <begin position="157"/>
        <end position="176"/>
    </location>
</feature>
<sequence>MPKYFKRFMNFQSLDFETAVWEMFNLLVQPKRVYKLLYYQRQTKNKWSRDDPSFAIILSLLLTISAICWGLTYSTNIITIFKLILYMVIVDFLLVGLVVATIGWILANNILSQSNTNSQSGSYDSNKWWVNNKYIRFIFPSDSILEWAYCFDVHCNSYLIIWCGLYLIQFFLLPLLRLNNWISCLIGNTLYLASLSYYFVITFYGYNMLPFLTRTEFLLVPIPIFAIFWLILTLSGFNVANYMSDSYFG</sequence>
<dbReference type="EMBL" id="KV453863">
    <property type="protein sequence ID" value="ODV83496.1"/>
    <property type="molecule type" value="Genomic_DNA"/>
</dbReference>
<dbReference type="PANTHER" id="PTHR12841">
    <property type="entry name" value="PROTEIN UNC-50 HOMOLOG"/>
    <property type="match status" value="1"/>
</dbReference>
<name>A0A1E4SVI0_9ASCO</name>
<proteinExistence type="inferred from homology"/>
<protein>
    <recommendedName>
        <fullName evidence="9">UNC-50-like protein</fullName>
    </recommendedName>
</protein>
<evidence type="ECO:0000313" key="7">
    <source>
        <dbReference type="EMBL" id="ODV83496.1"/>
    </source>
</evidence>
<keyword evidence="3 6" id="KW-0812">Transmembrane</keyword>
<comment type="similarity">
    <text evidence="2">Belongs to the unc-50 family.</text>
</comment>
<evidence type="ECO:0000256" key="6">
    <source>
        <dbReference type="SAM" id="Phobius"/>
    </source>
</evidence>
<dbReference type="Proteomes" id="UP000094801">
    <property type="component" value="Unassembled WGS sequence"/>
</dbReference>
<dbReference type="PANTHER" id="PTHR12841:SF6">
    <property type="entry name" value="PROTEIN UNC-50 HOMOLOG"/>
    <property type="match status" value="1"/>
</dbReference>
<evidence type="ECO:0000256" key="3">
    <source>
        <dbReference type="ARBA" id="ARBA00022692"/>
    </source>
</evidence>
<feature type="transmembrane region" description="Helical" evidence="6">
    <location>
        <begin position="188"/>
        <end position="206"/>
    </location>
</feature>
<evidence type="ECO:0000313" key="8">
    <source>
        <dbReference type="Proteomes" id="UP000094801"/>
    </source>
</evidence>
<dbReference type="Pfam" id="PF05216">
    <property type="entry name" value="UNC-50"/>
    <property type="match status" value="1"/>
</dbReference>
<organism evidence="7 8">
    <name type="scientific">[Candida] arabinofermentans NRRL YB-2248</name>
    <dbReference type="NCBI Taxonomy" id="983967"/>
    <lineage>
        <taxon>Eukaryota</taxon>
        <taxon>Fungi</taxon>
        <taxon>Dikarya</taxon>
        <taxon>Ascomycota</taxon>
        <taxon>Saccharomycotina</taxon>
        <taxon>Pichiomycetes</taxon>
        <taxon>Pichiales</taxon>
        <taxon>Pichiaceae</taxon>
        <taxon>Ogataea</taxon>
        <taxon>Ogataea/Candida clade</taxon>
    </lineage>
</organism>
<comment type="subcellular location">
    <subcellularLocation>
        <location evidence="1">Membrane</location>
        <topology evidence="1">Multi-pass membrane protein</topology>
    </subcellularLocation>
</comment>
<evidence type="ECO:0000256" key="4">
    <source>
        <dbReference type="ARBA" id="ARBA00022989"/>
    </source>
</evidence>
<evidence type="ECO:0000256" key="5">
    <source>
        <dbReference type="ARBA" id="ARBA00023136"/>
    </source>
</evidence>
<reference evidence="8" key="1">
    <citation type="submission" date="2016-04" db="EMBL/GenBank/DDBJ databases">
        <title>Comparative genomics of biotechnologically important yeasts.</title>
        <authorList>
            <consortium name="DOE Joint Genome Institute"/>
            <person name="Riley R."/>
            <person name="Haridas S."/>
            <person name="Wolfe K.H."/>
            <person name="Lopes M.R."/>
            <person name="Hittinger C.T."/>
            <person name="Goker M."/>
            <person name="Salamov A."/>
            <person name="Wisecaver J."/>
            <person name="Long T.M."/>
            <person name="Aerts A.L."/>
            <person name="Barry K."/>
            <person name="Choi C."/>
            <person name="Clum A."/>
            <person name="Coughlan A.Y."/>
            <person name="Deshpande S."/>
            <person name="Douglass A.P."/>
            <person name="Hanson S.J."/>
            <person name="Klenk H.-P."/>
            <person name="Labutti K."/>
            <person name="Lapidus A."/>
            <person name="Lindquist E."/>
            <person name="Lipzen A."/>
            <person name="Meier-Kolthoff J.P."/>
            <person name="Ohm R.A."/>
            <person name="Otillar R.P."/>
            <person name="Pangilinan J."/>
            <person name="Peng Y."/>
            <person name="Rokas A."/>
            <person name="Rosa C.A."/>
            <person name="Scheuner C."/>
            <person name="Sibirny A.A."/>
            <person name="Slot J.C."/>
            <person name="Stielow J.B."/>
            <person name="Sun H."/>
            <person name="Kurtzman C.P."/>
            <person name="Blackwell M."/>
            <person name="Grigoriev I.V."/>
            <person name="Jeffries T.W."/>
        </authorList>
    </citation>
    <scope>NUCLEOTIDE SEQUENCE [LARGE SCALE GENOMIC DNA]</scope>
    <source>
        <strain evidence="8">NRRL YB-2248</strain>
    </source>
</reference>
<evidence type="ECO:0000256" key="2">
    <source>
        <dbReference type="ARBA" id="ARBA00006293"/>
    </source>
</evidence>
<keyword evidence="8" id="KW-1185">Reference proteome</keyword>
<dbReference type="InterPro" id="IPR007881">
    <property type="entry name" value="UNC-50"/>
</dbReference>
<gene>
    <name evidence="7" type="ORF">CANARDRAFT_177651</name>
</gene>
<dbReference type="STRING" id="983967.A0A1E4SVI0"/>
<feature type="transmembrane region" description="Helical" evidence="6">
    <location>
        <begin position="218"/>
        <end position="240"/>
    </location>
</feature>
<dbReference type="OrthoDB" id="10027013at2759"/>